<dbReference type="SUPFAM" id="SSF47616">
    <property type="entry name" value="GST C-terminal domain-like"/>
    <property type="match status" value="1"/>
</dbReference>
<evidence type="ECO:0000256" key="3">
    <source>
        <dbReference type="ARBA" id="ARBA00022679"/>
    </source>
</evidence>
<evidence type="ECO:0000256" key="1">
    <source>
        <dbReference type="ARBA" id="ARBA00010128"/>
    </source>
</evidence>
<proteinExistence type="inferred from homology"/>
<dbReference type="Pfam" id="PF02798">
    <property type="entry name" value="GST_N"/>
    <property type="match status" value="1"/>
</dbReference>
<organism evidence="7 8">
    <name type="scientific">Papaver nudicaule</name>
    <name type="common">Iceland poppy</name>
    <dbReference type="NCBI Taxonomy" id="74823"/>
    <lineage>
        <taxon>Eukaryota</taxon>
        <taxon>Viridiplantae</taxon>
        <taxon>Streptophyta</taxon>
        <taxon>Embryophyta</taxon>
        <taxon>Tracheophyta</taxon>
        <taxon>Spermatophyta</taxon>
        <taxon>Magnoliopsida</taxon>
        <taxon>Ranunculales</taxon>
        <taxon>Papaveraceae</taxon>
        <taxon>Papaveroideae</taxon>
        <taxon>Papaver</taxon>
    </lineage>
</organism>
<evidence type="ECO:0000313" key="8">
    <source>
        <dbReference type="Proteomes" id="UP001177140"/>
    </source>
</evidence>
<dbReference type="EC" id="2.5.1.18" evidence="2"/>
<dbReference type="GO" id="GO:0004364">
    <property type="term" value="F:glutathione transferase activity"/>
    <property type="evidence" value="ECO:0007669"/>
    <property type="project" value="UniProtKB-EC"/>
</dbReference>
<dbReference type="CDD" id="cd03053">
    <property type="entry name" value="GST_N_Phi"/>
    <property type="match status" value="1"/>
</dbReference>
<dbReference type="Gene3D" id="1.20.1050.10">
    <property type="match status" value="1"/>
</dbReference>
<dbReference type="InterPro" id="IPR034347">
    <property type="entry name" value="GST_Phi_C"/>
</dbReference>
<sequence length="211" mass="24539">MVVKVHGPTIACSTRRVLTCLIEKNVEFEIIHVDFMNGEHKQPEFLKLQPFGFVPAIQDGDFTLYESRAIIRYYAEKYKAQGTDLLGKTIEERGLVEQWVEVESQNYYSPIYNLVLQLLYHPKMGLPIDEKLMEESEEKLGKVLDIYEDRLSKSKYLAGDFYSLADLAHLPFTHYLVNGIGKAYMIKDRKHVSAWWDDITSRSAWKQVLEL</sequence>
<keyword evidence="8" id="KW-1185">Reference proteome</keyword>
<dbReference type="InterPro" id="IPR010987">
    <property type="entry name" value="Glutathione-S-Trfase_C-like"/>
</dbReference>
<dbReference type="Proteomes" id="UP001177140">
    <property type="component" value="Unassembled WGS sequence"/>
</dbReference>
<dbReference type="Pfam" id="PF00043">
    <property type="entry name" value="GST_C"/>
    <property type="match status" value="1"/>
</dbReference>
<comment type="catalytic activity">
    <reaction evidence="4">
        <text>RX + glutathione = an S-substituted glutathione + a halide anion + H(+)</text>
        <dbReference type="Rhea" id="RHEA:16437"/>
        <dbReference type="ChEBI" id="CHEBI:15378"/>
        <dbReference type="ChEBI" id="CHEBI:16042"/>
        <dbReference type="ChEBI" id="CHEBI:17792"/>
        <dbReference type="ChEBI" id="CHEBI:57925"/>
        <dbReference type="ChEBI" id="CHEBI:90779"/>
        <dbReference type="EC" id="2.5.1.18"/>
    </reaction>
</comment>
<dbReference type="FunFam" id="1.20.1050.10:FF:000004">
    <property type="entry name" value="Glutathione S-transferase F2"/>
    <property type="match status" value="1"/>
</dbReference>
<dbReference type="SFLD" id="SFLDG00358">
    <property type="entry name" value="Main_(cytGST)"/>
    <property type="match status" value="1"/>
</dbReference>
<dbReference type="GO" id="GO:0043295">
    <property type="term" value="F:glutathione binding"/>
    <property type="evidence" value="ECO:0007669"/>
    <property type="project" value="TreeGrafter"/>
</dbReference>
<dbReference type="AlphaFoldDB" id="A0AA42ASQ1"/>
<dbReference type="GO" id="GO:0005737">
    <property type="term" value="C:cytoplasm"/>
    <property type="evidence" value="ECO:0007669"/>
    <property type="project" value="TreeGrafter"/>
</dbReference>
<evidence type="ECO:0000259" key="6">
    <source>
        <dbReference type="PROSITE" id="PS50405"/>
    </source>
</evidence>
<gene>
    <name evidence="7" type="ORF">MKW94_003580</name>
</gene>
<dbReference type="PANTHER" id="PTHR43900:SF65">
    <property type="entry name" value="GLUTATHIONE TRANSFERASE"/>
    <property type="match status" value="1"/>
</dbReference>
<dbReference type="CDD" id="cd03187">
    <property type="entry name" value="GST_C_Phi"/>
    <property type="match status" value="1"/>
</dbReference>
<name>A0AA42ASQ1_PAPNU</name>
<dbReference type="SUPFAM" id="SSF52833">
    <property type="entry name" value="Thioredoxin-like"/>
    <property type="match status" value="1"/>
</dbReference>
<dbReference type="InterPro" id="IPR004045">
    <property type="entry name" value="Glutathione_S-Trfase_N"/>
</dbReference>
<dbReference type="SFLD" id="SFLDS00019">
    <property type="entry name" value="Glutathione_Transferase_(cytos"/>
    <property type="match status" value="1"/>
</dbReference>
<dbReference type="EMBL" id="JAJJMA010213541">
    <property type="protein sequence ID" value="MCL7040528.1"/>
    <property type="molecule type" value="Genomic_DNA"/>
</dbReference>
<reference evidence="7" key="1">
    <citation type="submission" date="2022-03" db="EMBL/GenBank/DDBJ databases">
        <title>A functionally conserved STORR gene fusion in Papaver species that diverged 16.8 million years ago.</title>
        <authorList>
            <person name="Catania T."/>
        </authorList>
    </citation>
    <scope>NUCLEOTIDE SEQUENCE</scope>
    <source>
        <strain evidence="7">S-191538</strain>
    </source>
</reference>
<feature type="domain" description="GST C-terminal" evidence="6">
    <location>
        <begin position="89"/>
        <end position="211"/>
    </location>
</feature>
<evidence type="ECO:0000259" key="5">
    <source>
        <dbReference type="PROSITE" id="PS50404"/>
    </source>
</evidence>
<accession>A0AA42ASQ1</accession>
<dbReference type="PANTHER" id="PTHR43900">
    <property type="entry name" value="GLUTATHIONE S-TRANSFERASE RHO"/>
    <property type="match status" value="1"/>
</dbReference>
<dbReference type="InterPro" id="IPR040079">
    <property type="entry name" value="Glutathione_S-Trfase"/>
</dbReference>
<dbReference type="InterPro" id="IPR036249">
    <property type="entry name" value="Thioredoxin-like_sf"/>
</dbReference>
<comment type="caution">
    <text evidence="7">The sequence shown here is derived from an EMBL/GenBank/DDBJ whole genome shotgun (WGS) entry which is preliminary data.</text>
</comment>
<protein>
    <recommendedName>
        <fullName evidence="2">glutathione transferase</fullName>
        <ecNumber evidence="2">2.5.1.18</ecNumber>
    </recommendedName>
</protein>
<feature type="domain" description="GST N-terminal" evidence="5">
    <location>
        <begin position="1"/>
        <end position="82"/>
    </location>
</feature>
<keyword evidence="3" id="KW-0808">Transferase</keyword>
<dbReference type="FunFam" id="3.40.30.10:FF:000016">
    <property type="entry name" value="Glutathione S-transferase F2"/>
    <property type="match status" value="1"/>
</dbReference>
<evidence type="ECO:0000256" key="2">
    <source>
        <dbReference type="ARBA" id="ARBA00012452"/>
    </source>
</evidence>
<evidence type="ECO:0000256" key="4">
    <source>
        <dbReference type="ARBA" id="ARBA00047960"/>
    </source>
</evidence>
<evidence type="ECO:0000313" key="7">
    <source>
        <dbReference type="EMBL" id="MCL7040528.1"/>
    </source>
</evidence>
<dbReference type="PROSITE" id="PS50405">
    <property type="entry name" value="GST_CTER"/>
    <property type="match status" value="1"/>
</dbReference>
<dbReference type="InterPro" id="IPR004046">
    <property type="entry name" value="GST_C"/>
</dbReference>
<comment type="similarity">
    <text evidence="1">Belongs to the GST superfamily. Phi family.</text>
</comment>
<dbReference type="InterPro" id="IPR036282">
    <property type="entry name" value="Glutathione-S-Trfase_C_sf"/>
</dbReference>
<dbReference type="GO" id="GO:0009636">
    <property type="term" value="P:response to toxic substance"/>
    <property type="evidence" value="ECO:0007669"/>
    <property type="project" value="UniProtKB-ARBA"/>
</dbReference>
<dbReference type="GO" id="GO:0006749">
    <property type="term" value="P:glutathione metabolic process"/>
    <property type="evidence" value="ECO:0007669"/>
    <property type="project" value="TreeGrafter"/>
</dbReference>
<dbReference type="PROSITE" id="PS50404">
    <property type="entry name" value="GST_NTER"/>
    <property type="match status" value="1"/>
</dbReference>
<dbReference type="Gene3D" id="3.40.30.10">
    <property type="entry name" value="Glutaredoxin"/>
    <property type="match status" value="1"/>
</dbReference>